<evidence type="ECO:0000256" key="3">
    <source>
        <dbReference type="SAM" id="Phobius"/>
    </source>
</evidence>
<feature type="transmembrane region" description="Helical" evidence="3">
    <location>
        <begin position="12"/>
        <end position="38"/>
    </location>
</feature>
<evidence type="ECO:0000313" key="5">
    <source>
        <dbReference type="EMBL" id="TYH46183.1"/>
    </source>
</evidence>
<feature type="compositionally biased region" description="Acidic residues" evidence="2">
    <location>
        <begin position="252"/>
        <end position="282"/>
    </location>
</feature>
<evidence type="ECO:0000256" key="1">
    <source>
        <dbReference type="ARBA" id="ARBA00008690"/>
    </source>
</evidence>
<evidence type="ECO:0000313" key="6">
    <source>
        <dbReference type="Proteomes" id="UP000322667"/>
    </source>
</evidence>
<dbReference type="InterPro" id="IPR046431">
    <property type="entry name" value="FAF_dom"/>
</dbReference>
<dbReference type="AlphaFoldDB" id="A0A5D2IWE6"/>
<keyword evidence="3" id="KW-0472">Membrane</keyword>
<evidence type="ECO:0000259" key="4">
    <source>
        <dbReference type="Pfam" id="PF11250"/>
    </source>
</evidence>
<dbReference type="Proteomes" id="UP000322667">
    <property type="component" value="Chromosome D11"/>
</dbReference>
<keyword evidence="6" id="KW-1185">Reference proteome</keyword>
<name>A0A5D2IWE6_GOSTO</name>
<keyword evidence="3" id="KW-0812">Transmembrane</keyword>
<evidence type="ECO:0000256" key="2">
    <source>
        <dbReference type="SAM" id="MobiDB-lite"/>
    </source>
</evidence>
<dbReference type="PANTHER" id="PTHR33155:SF27">
    <property type="entry name" value="FANTASTIC FOUR-LIKE PROTEIN (DUF3049)"/>
    <property type="match status" value="1"/>
</dbReference>
<feature type="region of interest" description="Disordered" evidence="2">
    <location>
        <begin position="250"/>
        <end position="282"/>
    </location>
</feature>
<protein>
    <recommendedName>
        <fullName evidence="4">FAF domain-containing protein</fullName>
    </recommendedName>
</protein>
<sequence>MTLCSSHLLLPSLIYFSLFLLALKLIMPYCYFYCYYYYSQFMLNKYYFCKKIVLSFLGLSNTNMVSPSPVSKCGLGLISANESNPDVIESSLLHLHNTKTISMPSTSPPKKKDHGGIRFIDDMGGGAGIDGLMSCTESLGFESCYERDDGDVDDRTNGYKHVKLCEDEIRDNNRWRIRKRREGRRHMKFPPPLSSLNQNGQPCFYLKPVRENGRLELTEVKIQRPEILRSVRQNGRLRLHLVSSDVCSNINQEEEEEEEENEAINQEEQEQEVLDLQEEEEEEEEVKVEEVWKYRVNGKGSRRCHEMVMSHLHNDYHHRQHHHMNDHHSLHVWRQPCVSIR</sequence>
<organism evidence="5 6">
    <name type="scientific">Gossypium tomentosum</name>
    <name type="common">Hawaiian cotton</name>
    <name type="synonym">Gossypium sandvicense</name>
    <dbReference type="NCBI Taxonomy" id="34277"/>
    <lineage>
        <taxon>Eukaryota</taxon>
        <taxon>Viridiplantae</taxon>
        <taxon>Streptophyta</taxon>
        <taxon>Embryophyta</taxon>
        <taxon>Tracheophyta</taxon>
        <taxon>Spermatophyta</taxon>
        <taxon>Magnoliopsida</taxon>
        <taxon>eudicotyledons</taxon>
        <taxon>Gunneridae</taxon>
        <taxon>Pentapetalae</taxon>
        <taxon>rosids</taxon>
        <taxon>malvids</taxon>
        <taxon>Malvales</taxon>
        <taxon>Malvaceae</taxon>
        <taxon>Malvoideae</taxon>
        <taxon>Gossypium</taxon>
    </lineage>
</organism>
<dbReference type="InterPro" id="IPR021410">
    <property type="entry name" value="FAF"/>
</dbReference>
<keyword evidence="3" id="KW-1133">Transmembrane helix</keyword>
<dbReference type="PANTHER" id="PTHR33155">
    <property type="entry name" value="FANTASTIC FOUR-LIKE PROTEIN (DUF3049)"/>
    <property type="match status" value="1"/>
</dbReference>
<proteinExistence type="inferred from homology"/>
<dbReference type="Pfam" id="PF11250">
    <property type="entry name" value="FAF"/>
    <property type="match status" value="1"/>
</dbReference>
<comment type="similarity">
    <text evidence="1">Belongs to the fantastic four family.</text>
</comment>
<accession>A0A5D2IWE6</accession>
<reference evidence="5 6" key="1">
    <citation type="submission" date="2019-07" db="EMBL/GenBank/DDBJ databases">
        <title>WGS assembly of Gossypium tomentosum.</title>
        <authorList>
            <person name="Chen Z.J."/>
            <person name="Sreedasyam A."/>
            <person name="Ando A."/>
            <person name="Song Q."/>
            <person name="De L."/>
            <person name="Hulse-Kemp A."/>
            <person name="Ding M."/>
            <person name="Ye W."/>
            <person name="Kirkbride R."/>
            <person name="Jenkins J."/>
            <person name="Plott C."/>
            <person name="Lovell J."/>
            <person name="Lin Y.-M."/>
            <person name="Vaughn R."/>
            <person name="Liu B."/>
            <person name="Li W."/>
            <person name="Simpson S."/>
            <person name="Scheffler B."/>
            <person name="Saski C."/>
            <person name="Grover C."/>
            <person name="Hu G."/>
            <person name="Conover J."/>
            <person name="Carlson J."/>
            <person name="Shu S."/>
            <person name="Boston L."/>
            <person name="Williams M."/>
            <person name="Peterson D."/>
            <person name="Mcgee K."/>
            <person name="Jones D."/>
            <person name="Wendel J."/>
            <person name="Stelly D."/>
            <person name="Grimwood J."/>
            <person name="Schmutz J."/>
        </authorList>
    </citation>
    <scope>NUCLEOTIDE SEQUENCE [LARGE SCALE GENOMIC DNA]</scope>
    <source>
        <strain evidence="5">7179.01</strain>
    </source>
</reference>
<gene>
    <name evidence="5" type="ORF">ES332_D11G317400v1</name>
</gene>
<dbReference type="EMBL" id="CM017633">
    <property type="protein sequence ID" value="TYH46183.1"/>
    <property type="molecule type" value="Genomic_DNA"/>
</dbReference>
<feature type="domain" description="FAF" evidence="4">
    <location>
        <begin position="188"/>
        <end position="241"/>
    </location>
</feature>